<evidence type="ECO:0000313" key="9">
    <source>
        <dbReference type="Proteomes" id="UP000321306"/>
    </source>
</evidence>
<keyword evidence="9" id="KW-1185">Reference proteome</keyword>
<feature type="transmembrane region" description="Helical" evidence="6">
    <location>
        <begin position="85"/>
        <end position="103"/>
    </location>
</feature>
<dbReference type="OrthoDB" id="9793283at2"/>
<feature type="transmembrane region" description="Helical" evidence="6">
    <location>
        <begin position="215"/>
        <end position="236"/>
    </location>
</feature>
<comment type="subcellular location">
    <subcellularLocation>
        <location evidence="1">Cell membrane</location>
        <topology evidence="1">Multi-pass membrane protein</topology>
    </subcellularLocation>
</comment>
<feature type="transmembrane region" description="Helical" evidence="6">
    <location>
        <begin position="109"/>
        <end position="131"/>
    </location>
</feature>
<feature type="transmembrane region" description="Helical" evidence="6">
    <location>
        <begin position="344"/>
        <end position="365"/>
    </location>
</feature>
<feature type="transmembrane region" description="Helical" evidence="6">
    <location>
        <begin position="20"/>
        <end position="42"/>
    </location>
</feature>
<feature type="transmembrane region" description="Helical" evidence="6">
    <location>
        <begin position="143"/>
        <end position="166"/>
    </location>
</feature>
<dbReference type="GO" id="GO:0005886">
    <property type="term" value="C:plasma membrane"/>
    <property type="evidence" value="ECO:0007669"/>
    <property type="project" value="UniProtKB-SubCell"/>
</dbReference>
<proteinExistence type="predicted"/>
<dbReference type="PANTHER" id="PTHR43124">
    <property type="entry name" value="PURINE EFFLUX PUMP PBUE"/>
    <property type="match status" value="1"/>
</dbReference>
<dbReference type="EMBL" id="BJXB01000027">
    <property type="protein sequence ID" value="GEM49028.1"/>
    <property type="molecule type" value="Genomic_DNA"/>
</dbReference>
<keyword evidence="2" id="KW-1003">Cell membrane</keyword>
<evidence type="ECO:0000256" key="4">
    <source>
        <dbReference type="ARBA" id="ARBA00022989"/>
    </source>
</evidence>
<dbReference type="Gene3D" id="1.20.1720.10">
    <property type="entry name" value="Multidrug resistance protein D"/>
    <property type="match status" value="1"/>
</dbReference>
<dbReference type="AlphaFoldDB" id="A0A511N970"/>
<evidence type="ECO:0000259" key="7">
    <source>
        <dbReference type="PROSITE" id="PS50850"/>
    </source>
</evidence>
<dbReference type="PROSITE" id="PS50850">
    <property type="entry name" value="MFS"/>
    <property type="match status" value="1"/>
</dbReference>
<gene>
    <name evidence="8" type="ORF">DC3_46630</name>
</gene>
<dbReference type="InterPro" id="IPR005828">
    <property type="entry name" value="MFS_sugar_transport-like"/>
</dbReference>
<evidence type="ECO:0000313" key="8">
    <source>
        <dbReference type="EMBL" id="GEM49028.1"/>
    </source>
</evidence>
<evidence type="ECO:0000256" key="6">
    <source>
        <dbReference type="SAM" id="Phobius"/>
    </source>
</evidence>
<dbReference type="GO" id="GO:0022857">
    <property type="term" value="F:transmembrane transporter activity"/>
    <property type="evidence" value="ECO:0007669"/>
    <property type="project" value="InterPro"/>
</dbReference>
<keyword evidence="4 6" id="KW-1133">Transmembrane helix</keyword>
<dbReference type="CDD" id="cd17325">
    <property type="entry name" value="MFS_MdtG_SLC18_like"/>
    <property type="match status" value="1"/>
</dbReference>
<feature type="transmembrane region" description="Helical" evidence="6">
    <location>
        <begin position="308"/>
        <end position="332"/>
    </location>
</feature>
<name>A0A511N970_DEIC1</name>
<evidence type="ECO:0000256" key="2">
    <source>
        <dbReference type="ARBA" id="ARBA00022475"/>
    </source>
</evidence>
<dbReference type="Gene3D" id="1.20.1250.20">
    <property type="entry name" value="MFS general substrate transporter like domains"/>
    <property type="match status" value="1"/>
</dbReference>
<feature type="transmembrane region" description="Helical" evidence="6">
    <location>
        <begin position="48"/>
        <end position="73"/>
    </location>
</feature>
<evidence type="ECO:0000256" key="1">
    <source>
        <dbReference type="ARBA" id="ARBA00004651"/>
    </source>
</evidence>
<evidence type="ECO:0000256" key="5">
    <source>
        <dbReference type="ARBA" id="ARBA00023136"/>
    </source>
</evidence>
<keyword evidence="5 6" id="KW-0472">Membrane</keyword>
<feature type="transmembrane region" description="Helical" evidence="6">
    <location>
        <begin position="248"/>
        <end position="273"/>
    </location>
</feature>
<dbReference type="InterPro" id="IPR050189">
    <property type="entry name" value="MFS_Efflux_Transporters"/>
</dbReference>
<dbReference type="InterPro" id="IPR020846">
    <property type="entry name" value="MFS_dom"/>
</dbReference>
<dbReference type="PRINTS" id="PR01035">
    <property type="entry name" value="TCRTETA"/>
</dbReference>
<reference evidence="8 9" key="1">
    <citation type="submission" date="2019-07" db="EMBL/GenBank/DDBJ databases">
        <title>Whole genome shotgun sequence of Deinococcus cellulosilyticus NBRC 106333.</title>
        <authorList>
            <person name="Hosoyama A."/>
            <person name="Uohara A."/>
            <person name="Ohji S."/>
            <person name="Ichikawa N."/>
        </authorList>
    </citation>
    <scope>NUCLEOTIDE SEQUENCE [LARGE SCALE GENOMIC DNA]</scope>
    <source>
        <strain evidence="8 9">NBRC 106333</strain>
    </source>
</reference>
<feature type="domain" description="Major facilitator superfamily (MFS) profile" evidence="7">
    <location>
        <begin position="1"/>
        <end position="397"/>
    </location>
</feature>
<dbReference type="InterPro" id="IPR001958">
    <property type="entry name" value="Tet-R_TetA/multi-R_MdtG-like"/>
</dbReference>
<comment type="caution">
    <text evidence="8">The sequence shown here is derived from an EMBL/GenBank/DDBJ whole genome shotgun (WGS) entry which is preliminary data.</text>
</comment>
<dbReference type="Pfam" id="PF00083">
    <property type="entry name" value="Sugar_tr"/>
    <property type="match status" value="1"/>
</dbReference>
<dbReference type="RefSeq" id="WP_146888829.1">
    <property type="nucleotide sequence ID" value="NZ_BJXB01000027.1"/>
</dbReference>
<keyword evidence="3 6" id="KW-0812">Transmembrane</keyword>
<feature type="transmembrane region" description="Helical" evidence="6">
    <location>
        <begin position="285"/>
        <end position="302"/>
    </location>
</feature>
<accession>A0A511N970</accession>
<feature type="transmembrane region" description="Helical" evidence="6">
    <location>
        <begin position="371"/>
        <end position="390"/>
    </location>
</feature>
<dbReference type="Proteomes" id="UP000321306">
    <property type="component" value="Unassembled WGS sequence"/>
</dbReference>
<protein>
    <submittedName>
        <fullName evidence="8">Tetracycline resistance MFS efflux pump</fullName>
    </submittedName>
</protein>
<evidence type="ECO:0000256" key="3">
    <source>
        <dbReference type="ARBA" id="ARBA00022692"/>
    </source>
</evidence>
<feature type="transmembrane region" description="Helical" evidence="6">
    <location>
        <begin position="172"/>
        <end position="194"/>
    </location>
</feature>
<dbReference type="PANTHER" id="PTHR43124:SF3">
    <property type="entry name" value="CHLORAMPHENICOL EFFLUX PUMP RV0191"/>
    <property type="match status" value="1"/>
</dbReference>
<organism evidence="8 9">
    <name type="scientific">Deinococcus cellulosilyticus (strain DSM 18568 / NBRC 106333 / KACC 11606 / 5516J-15)</name>
    <dbReference type="NCBI Taxonomy" id="1223518"/>
    <lineage>
        <taxon>Bacteria</taxon>
        <taxon>Thermotogati</taxon>
        <taxon>Deinococcota</taxon>
        <taxon>Deinococci</taxon>
        <taxon>Deinococcales</taxon>
        <taxon>Deinococcaceae</taxon>
        <taxon>Deinococcus</taxon>
    </lineage>
</organism>
<dbReference type="SUPFAM" id="SSF103473">
    <property type="entry name" value="MFS general substrate transporter"/>
    <property type="match status" value="1"/>
</dbReference>
<dbReference type="InterPro" id="IPR036259">
    <property type="entry name" value="MFS_trans_sf"/>
</dbReference>
<sequence>MNPSTATPPQTVSRQAQSTITLFAIALALFQTGFGIGMPVFAKQMDQLGAGVAGLGYLTTAFAAGQLIFAPIMGSLADRFGRRPFALLAMLAMLLANLIYPYIENVNLMVAVRFLQGALGAGLMPAAMGAVGDLIPEKERARWAGIVMGGFAFGFIFGPTLGGVLYDRFGLFAPFFVSAGLAALTLVLALFRLPETHRKATTSAQKAAAAQPVRFTPFLLLLLTLDFFNTFVFSFVEPQMILHFYNDLGWSATVFGIIVGVYGIVTAAGQAFLGQLSDRFGRMPIIVLGFVLSIPLYLMLLLSSSIPMMILAAIFAGLGAALIAPALSAAYLDLTSDHDRARVMGYKQSASAIGMVAGPLLVAVLSEPLQGSGVFLVGTILSGIAALLALMNTLRRKPALAIGD</sequence>
<dbReference type="Pfam" id="PF07690">
    <property type="entry name" value="MFS_1"/>
    <property type="match status" value="1"/>
</dbReference>
<dbReference type="InterPro" id="IPR011701">
    <property type="entry name" value="MFS"/>
</dbReference>